<accession>A0A7W5ARA2</accession>
<evidence type="ECO:0000313" key="2">
    <source>
        <dbReference type="Proteomes" id="UP000590749"/>
    </source>
</evidence>
<name>A0A7W5ARA2_9ACTN</name>
<organism evidence="1 2">
    <name type="scientific">Actinoplanes campanulatus</name>
    <dbReference type="NCBI Taxonomy" id="113559"/>
    <lineage>
        <taxon>Bacteria</taxon>
        <taxon>Bacillati</taxon>
        <taxon>Actinomycetota</taxon>
        <taxon>Actinomycetes</taxon>
        <taxon>Micromonosporales</taxon>
        <taxon>Micromonosporaceae</taxon>
        <taxon>Actinoplanes</taxon>
    </lineage>
</organism>
<comment type="caution">
    <text evidence="1">The sequence shown here is derived from an EMBL/GenBank/DDBJ whole genome shotgun (WGS) entry which is preliminary data.</text>
</comment>
<proteinExistence type="predicted"/>
<keyword evidence="2" id="KW-1185">Reference proteome</keyword>
<dbReference type="Proteomes" id="UP000590749">
    <property type="component" value="Unassembled WGS sequence"/>
</dbReference>
<sequence>MPKLYVVDRFLGLSSIVDQLADGGFRLRLVVAGGGDADQALRAQRAIDTVRGDLPRGRRPRWSGPAEVRSVSSNVLMMPVRSLTVTRPHVQAMSRARFDGLRLAQAQSFSTSTSSLISLIFSGPLSRITGVLNAAQRTRGSPAGAIFYSDHSAQLLIHSEDE</sequence>
<protein>
    <submittedName>
        <fullName evidence="1">Uncharacterized protein</fullName>
    </submittedName>
</protein>
<gene>
    <name evidence="1" type="ORF">FHR83_008660</name>
</gene>
<reference evidence="1 2" key="1">
    <citation type="submission" date="2020-08" db="EMBL/GenBank/DDBJ databases">
        <title>Genomic Encyclopedia of Type Strains, Phase III (KMG-III): the genomes of soil and plant-associated and newly described type strains.</title>
        <authorList>
            <person name="Whitman W."/>
        </authorList>
    </citation>
    <scope>NUCLEOTIDE SEQUENCE [LARGE SCALE GENOMIC DNA]</scope>
    <source>
        <strain evidence="1 2">CECT 3287</strain>
    </source>
</reference>
<dbReference type="RefSeq" id="WP_229795726.1">
    <property type="nucleotide sequence ID" value="NZ_BMPW01000036.1"/>
</dbReference>
<dbReference type="AlphaFoldDB" id="A0A7W5ARA2"/>
<dbReference type="EMBL" id="JACHXF010000031">
    <property type="protein sequence ID" value="MBB3100933.1"/>
    <property type="molecule type" value="Genomic_DNA"/>
</dbReference>
<evidence type="ECO:0000313" key="1">
    <source>
        <dbReference type="EMBL" id="MBB3100933.1"/>
    </source>
</evidence>